<dbReference type="PROSITE" id="PS50111">
    <property type="entry name" value="CHEMOTAXIS_TRANSDUC_2"/>
    <property type="match status" value="1"/>
</dbReference>
<keyword evidence="9" id="KW-1185">Reference proteome</keyword>
<evidence type="ECO:0000259" key="7">
    <source>
        <dbReference type="PROSITE" id="PS50885"/>
    </source>
</evidence>
<dbReference type="SMART" id="SM00304">
    <property type="entry name" value="HAMP"/>
    <property type="match status" value="2"/>
</dbReference>
<protein>
    <submittedName>
        <fullName evidence="8">Methyl-accepting chemotaxis protein</fullName>
    </submittedName>
</protein>
<dbReference type="CDD" id="cd06225">
    <property type="entry name" value="HAMP"/>
    <property type="match status" value="1"/>
</dbReference>
<dbReference type="Pfam" id="PF00015">
    <property type="entry name" value="MCPsignal"/>
    <property type="match status" value="1"/>
</dbReference>
<dbReference type="RefSeq" id="WP_225911574.1">
    <property type="nucleotide sequence ID" value="NZ_AP024355.1"/>
</dbReference>
<evidence type="ECO:0000256" key="1">
    <source>
        <dbReference type="ARBA" id="ARBA00023224"/>
    </source>
</evidence>
<feature type="coiled-coil region" evidence="4">
    <location>
        <begin position="464"/>
        <end position="498"/>
    </location>
</feature>
<evidence type="ECO:0000259" key="6">
    <source>
        <dbReference type="PROSITE" id="PS50111"/>
    </source>
</evidence>
<keyword evidence="5" id="KW-1133">Transmembrane helix</keyword>
<dbReference type="EMBL" id="AP024355">
    <property type="protein sequence ID" value="BCR06964.1"/>
    <property type="molecule type" value="Genomic_DNA"/>
</dbReference>
<accession>A0ABN6E747</accession>
<keyword evidence="5" id="KW-0472">Membrane</keyword>
<reference evidence="8 9" key="1">
    <citation type="journal article" date="2016" name="C (Basel)">
        <title>Selective Growth of and Electricity Production by Marine Exoelectrogenic Bacteria in Self-Aggregated Hydrogel of Microbially Reduced Graphene Oxide.</title>
        <authorList>
            <person name="Yoshida N."/>
            <person name="Goto Y."/>
            <person name="Miyata Y."/>
        </authorList>
    </citation>
    <scope>NUCLEOTIDE SEQUENCE [LARGE SCALE GENOMIC DNA]</scope>
    <source>
        <strain evidence="8 9">NIT-T3</strain>
    </source>
</reference>
<dbReference type="Gene3D" id="6.10.340.10">
    <property type="match status" value="1"/>
</dbReference>
<feature type="domain" description="Methyl-accepting transducer" evidence="6">
    <location>
        <begin position="320"/>
        <end position="556"/>
    </location>
</feature>
<dbReference type="PANTHER" id="PTHR32089:SF112">
    <property type="entry name" value="LYSOZYME-LIKE PROTEIN-RELATED"/>
    <property type="match status" value="1"/>
</dbReference>
<dbReference type="Gene3D" id="1.10.287.950">
    <property type="entry name" value="Methyl-accepting chemotaxis protein"/>
    <property type="match status" value="1"/>
</dbReference>
<dbReference type="PANTHER" id="PTHR32089">
    <property type="entry name" value="METHYL-ACCEPTING CHEMOTAXIS PROTEIN MCPB"/>
    <property type="match status" value="1"/>
</dbReference>
<feature type="transmembrane region" description="Helical" evidence="5">
    <location>
        <begin position="12"/>
        <end position="32"/>
    </location>
</feature>
<comment type="similarity">
    <text evidence="2">Belongs to the methyl-accepting chemotaxis (MCP) protein family.</text>
</comment>
<feature type="domain" description="HAMP" evidence="7">
    <location>
        <begin position="252"/>
        <end position="304"/>
    </location>
</feature>
<dbReference type="InterPro" id="IPR004089">
    <property type="entry name" value="MCPsignal_dom"/>
</dbReference>
<keyword evidence="1 3" id="KW-0807">Transducer</keyword>
<evidence type="ECO:0000256" key="5">
    <source>
        <dbReference type="SAM" id="Phobius"/>
    </source>
</evidence>
<reference evidence="8 9" key="2">
    <citation type="journal article" date="2021" name="Int. J. Syst. Evol. Microbiol.">
        <title>Isolation and Polyphasic Characterization of Desulfuromonas versatilis sp. Nov., an Electrogenic Bacteria Capable of Versatile Metabolism Isolated from a Graphene Oxide-Reducing Enrichment Culture.</title>
        <authorList>
            <person name="Xie L."/>
            <person name="Yoshida N."/>
            <person name="Ishii S."/>
            <person name="Meng L."/>
        </authorList>
    </citation>
    <scope>NUCLEOTIDE SEQUENCE [LARGE SCALE GENOMIC DNA]</scope>
    <source>
        <strain evidence="8 9">NIT-T3</strain>
    </source>
</reference>
<sequence length="591" mass="63998">MNWYRSRLSAKIVVPLILVLVVILGTFATVLVQKRGAALRETLLSKARAMALVGASSMERALEDTLDSGALSRAELFDTDYQRITEGPLAGASAPKYHTAYDRLLDERIQAVLDVFLDADPMVEFAVLVDRKGYLPTHNTRYSQPLTGDQARDLVNNRTKRIFDDPVGLAAARYDGSDGNRVLRQVYRRDTGEELWDLVAPVYVRGDHWGGFRIGFSIEQTERAIAELRDTVLIAMLLVLLAASLTIYLIVRRVTRPLKEVTEVAERIAGGKLEETIEVGDPDEIGQLAESFNRMTQGIVRSLKGEIERSGHLLASVKEAIQQLSSSSNEIMAISAQQSSGANQQASAVQEATTTSEEIAVTAKQVAENARSVEALAEKASEATSGGLRSVQDAVGGMGQLRQRVESISSAMLELGENSREIGGIVEIIDEISDQTNLLALNAAIEAAGAGEAGKRFSVVATEVQRLAERTVVATKQIKQLIEEIQKATNSTIMLTEEGTKGVDLASSLVAKISEGLEHIARMVGETTRAAREIKVSTQQQTSASEQMAETIAEVRDVAAQVADSAGETAQAIAELNDLAERLRSLVEERG</sequence>
<dbReference type="SMART" id="SM00283">
    <property type="entry name" value="MA"/>
    <property type="match status" value="1"/>
</dbReference>
<dbReference type="PROSITE" id="PS50885">
    <property type="entry name" value="HAMP"/>
    <property type="match status" value="1"/>
</dbReference>
<name>A0ABN6E747_9BACT</name>
<gene>
    <name evidence="8" type="ORF">DESUT3_40330</name>
</gene>
<proteinExistence type="inferred from homology"/>
<dbReference type="InterPro" id="IPR003660">
    <property type="entry name" value="HAMP_dom"/>
</dbReference>
<evidence type="ECO:0000313" key="8">
    <source>
        <dbReference type="EMBL" id="BCR06964.1"/>
    </source>
</evidence>
<organism evidence="8 9">
    <name type="scientific">Desulfuromonas versatilis</name>
    <dbReference type="NCBI Taxonomy" id="2802975"/>
    <lineage>
        <taxon>Bacteria</taxon>
        <taxon>Pseudomonadati</taxon>
        <taxon>Thermodesulfobacteriota</taxon>
        <taxon>Desulfuromonadia</taxon>
        <taxon>Desulfuromonadales</taxon>
        <taxon>Desulfuromonadaceae</taxon>
        <taxon>Desulfuromonas</taxon>
    </lineage>
</organism>
<evidence type="ECO:0000256" key="4">
    <source>
        <dbReference type="SAM" id="Coils"/>
    </source>
</evidence>
<dbReference type="Proteomes" id="UP001319827">
    <property type="component" value="Chromosome"/>
</dbReference>
<dbReference type="SUPFAM" id="SSF58104">
    <property type="entry name" value="Methyl-accepting chemotaxis protein (MCP) signaling domain"/>
    <property type="match status" value="1"/>
</dbReference>
<dbReference type="Pfam" id="PF00672">
    <property type="entry name" value="HAMP"/>
    <property type="match status" value="1"/>
</dbReference>
<keyword evidence="5" id="KW-0812">Transmembrane</keyword>
<evidence type="ECO:0000256" key="3">
    <source>
        <dbReference type="PROSITE-ProRule" id="PRU00284"/>
    </source>
</evidence>
<keyword evidence="4" id="KW-0175">Coiled coil</keyword>
<evidence type="ECO:0000256" key="2">
    <source>
        <dbReference type="ARBA" id="ARBA00029447"/>
    </source>
</evidence>
<evidence type="ECO:0000313" key="9">
    <source>
        <dbReference type="Proteomes" id="UP001319827"/>
    </source>
</evidence>
<feature type="transmembrane region" description="Helical" evidence="5">
    <location>
        <begin position="232"/>
        <end position="251"/>
    </location>
</feature>